<reference evidence="3" key="1">
    <citation type="submission" date="2012-10" db="EMBL/GenBank/DDBJ databases">
        <authorList>
            <person name="Harkins D.M."/>
            <person name="Durkin A.S."/>
            <person name="Brinkac L.M."/>
            <person name="Haft D.H."/>
            <person name="Selengut J.D."/>
            <person name="Sanka R."/>
            <person name="DePew J."/>
            <person name="Purushe J."/>
            <person name="Matthias M.A."/>
            <person name="Vinetz J.M."/>
            <person name="Sutton G.G."/>
            <person name="Nierman W.C."/>
            <person name="Fouts D.E."/>
        </authorList>
    </citation>
    <scope>NUCLEOTIDE SEQUENCE [LARGE SCALE GENOMIC DNA]</scope>
    <source>
        <strain evidence="3">MOR084</strain>
    </source>
</reference>
<dbReference type="InterPro" id="IPR052515">
    <property type="entry name" value="Gfo/Idh/MocA_Oxidoreductase"/>
</dbReference>
<dbReference type="PANTHER" id="PTHR43249">
    <property type="entry name" value="UDP-N-ACETYL-2-AMINO-2-DEOXY-D-GLUCURONATE OXIDASE"/>
    <property type="match status" value="1"/>
</dbReference>
<dbReference type="GO" id="GO:0000166">
    <property type="term" value="F:nucleotide binding"/>
    <property type="evidence" value="ECO:0007669"/>
    <property type="project" value="InterPro"/>
</dbReference>
<dbReference type="InterPro" id="IPR036291">
    <property type="entry name" value="NAD(P)-bd_dom_sf"/>
</dbReference>
<dbReference type="Gene3D" id="3.40.50.720">
    <property type="entry name" value="NAD(P)-binding Rossmann-like Domain"/>
    <property type="match status" value="1"/>
</dbReference>
<dbReference type="Pfam" id="PF01408">
    <property type="entry name" value="GFO_IDH_MocA"/>
    <property type="match status" value="1"/>
</dbReference>
<keyword evidence="4" id="KW-1185">Reference proteome</keyword>
<proteinExistence type="predicted"/>
<feature type="domain" description="Gfo/Idh/MocA-like oxidoreductase N-terminal" evidence="1">
    <location>
        <begin position="6"/>
        <end position="112"/>
    </location>
</feature>
<evidence type="ECO:0000313" key="3">
    <source>
        <dbReference type="EMBL" id="EKO34763.1"/>
    </source>
</evidence>
<dbReference type="SUPFAM" id="SSF55347">
    <property type="entry name" value="Glyceraldehyde-3-phosphate dehydrogenase-like, C-terminal domain"/>
    <property type="match status" value="1"/>
</dbReference>
<dbReference type="Gene3D" id="3.30.360.10">
    <property type="entry name" value="Dihydrodipicolinate Reductase, domain 2"/>
    <property type="match status" value="1"/>
</dbReference>
<dbReference type="InterPro" id="IPR055170">
    <property type="entry name" value="GFO_IDH_MocA-like_dom"/>
</dbReference>
<feature type="domain" description="GFO/IDH/MocA-like oxidoreductase" evidence="2">
    <location>
        <begin position="132"/>
        <end position="251"/>
    </location>
</feature>
<comment type="caution">
    <text evidence="3">The sequence shown here is derived from an EMBL/GenBank/DDBJ whole genome shotgun (WGS) entry which is preliminary data.</text>
</comment>
<dbReference type="Pfam" id="PF22725">
    <property type="entry name" value="GFO_IDH_MocA_C3"/>
    <property type="match status" value="1"/>
</dbReference>
<sequence>MSMKKFKVGITGYGVVGKRRHQYIKQNPNLIVTAICDKSLQDGRNAFENLNVYQKFQDLIQKEELDILFVCLTNDVAAKATILGLKNGLHVFCEKPPGRNVQEISEVREVEKQFPSLKLKYGFNHRYHDSIREALKIVSSGKMGKVINIRGIYGKSAIVNVADGWRANREIAGGGILLDQGIHMVDLIRLFAGEMSEIKSYVSNSYWNLDVEDNAFALMKSESGVIVQFQSTATEWRHRFNLQINMGEGSLVLSGILSGSKSYGQETLTIYPKDLESGGNPRMETINYLEDNSWRDEINEFTDHILKDEPIRTGSSLDAYQTMKLVYQVYHADPIWRERYQIEF</sequence>
<dbReference type="EMBL" id="AHON02000027">
    <property type="protein sequence ID" value="EKO34763.1"/>
    <property type="molecule type" value="Genomic_DNA"/>
</dbReference>
<gene>
    <name evidence="3" type="ORF">LEP1GSC179_1557</name>
</gene>
<organism evidence="3 4">
    <name type="scientific">Leptospira santarosai str. MOR084</name>
    <dbReference type="NCBI Taxonomy" id="1049984"/>
    <lineage>
        <taxon>Bacteria</taxon>
        <taxon>Pseudomonadati</taxon>
        <taxon>Spirochaetota</taxon>
        <taxon>Spirochaetia</taxon>
        <taxon>Leptospirales</taxon>
        <taxon>Leptospiraceae</taxon>
        <taxon>Leptospira</taxon>
    </lineage>
</organism>
<accession>A0A0E2BH89</accession>
<dbReference type="SUPFAM" id="SSF51735">
    <property type="entry name" value="NAD(P)-binding Rossmann-fold domains"/>
    <property type="match status" value="1"/>
</dbReference>
<dbReference type="PANTHER" id="PTHR43249:SF1">
    <property type="entry name" value="D-GLUCOSIDE 3-DEHYDROGENASE"/>
    <property type="match status" value="1"/>
</dbReference>
<protein>
    <submittedName>
        <fullName evidence="3">Oxidoreductase, NAD-binding domain protein</fullName>
    </submittedName>
</protein>
<dbReference type="AlphaFoldDB" id="A0A0E2BH89"/>
<evidence type="ECO:0000313" key="4">
    <source>
        <dbReference type="Proteomes" id="UP000006329"/>
    </source>
</evidence>
<dbReference type="InterPro" id="IPR000683">
    <property type="entry name" value="Gfo/Idh/MocA-like_OxRdtase_N"/>
</dbReference>
<evidence type="ECO:0000259" key="1">
    <source>
        <dbReference type="Pfam" id="PF01408"/>
    </source>
</evidence>
<evidence type="ECO:0000259" key="2">
    <source>
        <dbReference type="Pfam" id="PF22725"/>
    </source>
</evidence>
<dbReference type="Proteomes" id="UP000006329">
    <property type="component" value="Unassembled WGS sequence"/>
</dbReference>
<name>A0A0E2BH89_9LEPT</name>